<proteinExistence type="predicted"/>
<evidence type="ECO:0000313" key="4">
    <source>
        <dbReference type="EMBL" id="GAA1150678.1"/>
    </source>
</evidence>
<sequence>MNGGAGRSGGRGARPRGPGDGGGFRVGEGGGAGLRTTAVTRAVLVAGGTATALLVALFGAGIAARGTGELRIPAAGTTTALRTVVFVALALHLGELAGRRFAGAGPLPRGWSVAAAGAGALASAGQIGLLARVSALDLTSVYGTAEGRLLLVMANGFLLAAGCAATRRPWTAAVPLAVVVGAEALRAHPEAYTPLLGAALTVVHLTAASLWTGGLLYVLRTLWLRRGDPAGAREVLHRYARPAGRLFVALAATGTLSTLRRLPADVVFTTAYGRVLIAKLLLVAVASALALRAGARLRGAAWVRTATAGAGEAGAGAAGSAGVAIPGVGTGTAETRPDGTGVAGAARLARAELVVLGMVVVVSAVLTVVPDPHWLSTR</sequence>
<feature type="transmembrane region" description="Helical" evidence="3">
    <location>
        <begin position="271"/>
        <end position="291"/>
    </location>
</feature>
<dbReference type="PANTHER" id="PTHR34820:SF4">
    <property type="entry name" value="INNER MEMBRANE PROTEIN YEBZ"/>
    <property type="match status" value="1"/>
</dbReference>
<dbReference type="EMBL" id="BAAAKV010000001">
    <property type="protein sequence ID" value="GAA1150678.1"/>
    <property type="molecule type" value="Genomic_DNA"/>
</dbReference>
<accession>A0ABN1UJ37</accession>
<comment type="subcellular location">
    <subcellularLocation>
        <location evidence="1">Cell envelope</location>
    </subcellularLocation>
</comment>
<feature type="transmembrane region" description="Helical" evidence="3">
    <location>
        <begin position="239"/>
        <end position="259"/>
    </location>
</feature>
<keyword evidence="3" id="KW-1133">Transmembrane helix</keyword>
<dbReference type="PANTHER" id="PTHR34820">
    <property type="entry name" value="INNER MEMBRANE PROTEIN YEBZ"/>
    <property type="match status" value="1"/>
</dbReference>
<evidence type="ECO:0000313" key="5">
    <source>
        <dbReference type="Proteomes" id="UP001501371"/>
    </source>
</evidence>
<feature type="transmembrane region" description="Helical" evidence="3">
    <location>
        <begin position="42"/>
        <end position="64"/>
    </location>
</feature>
<evidence type="ECO:0008006" key="6">
    <source>
        <dbReference type="Google" id="ProtNLM"/>
    </source>
</evidence>
<feature type="transmembrane region" description="Helical" evidence="3">
    <location>
        <begin position="353"/>
        <end position="370"/>
    </location>
</feature>
<keyword evidence="3" id="KW-0812">Transmembrane</keyword>
<keyword evidence="3" id="KW-0472">Membrane</keyword>
<reference evidence="4 5" key="1">
    <citation type="journal article" date="2019" name="Int. J. Syst. Evol. Microbiol.">
        <title>The Global Catalogue of Microorganisms (GCM) 10K type strain sequencing project: providing services to taxonomists for standard genome sequencing and annotation.</title>
        <authorList>
            <consortium name="The Broad Institute Genomics Platform"/>
            <consortium name="The Broad Institute Genome Sequencing Center for Infectious Disease"/>
            <person name="Wu L."/>
            <person name="Ma J."/>
        </authorList>
    </citation>
    <scope>NUCLEOTIDE SEQUENCE [LARGE SCALE GENOMIC DNA]</scope>
    <source>
        <strain evidence="4 5">JCM 12696</strain>
    </source>
</reference>
<name>A0ABN1UJ37_9ACTN</name>
<feature type="transmembrane region" description="Helical" evidence="3">
    <location>
        <begin position="195"/>
        <end position="219"/>
    </location>
</feature>
<feature type="region of interest" description="Disordered" evidence="2">
    <location>
        <begin position="1"/>
        <end position="27"/>
    </location>
</feature>
<evidence type="ECO:0000256" key="1">
    <source>
        <dbReference type="ARBA" id="ARBA00004196"/>
    </source>
</evidence>
<protein>
    <recommendedName>
        <fullName evidence="6">Copper resistance protein CopD</fullName>
    </recommendedName>
</protein>
<dbReference type="InterPro" id="IPR032694">
    <property type="entry name" value="CopC/D"/>
</dbReference>
<dbReference type="Proteomes" id="UP001501371">
    <property type="component" value="Unassembled WGS sequence"/>
</dbReference>
<keyword evidence="5" id="KW-1185">Reference proteome</keyword>
<evidence type="ECO:0000256" key="3">
    <source>
        <dbReference type="SAM" id="Phobius"/>
    </source>
</evidence>
<feature type="transmembrane region" description="Helical" evidence="3">
    <location>
        <begin position="70"/>
        <end position="91"/>
    </location>
</feature>
<gene>
    <name evidence="4" type="ORF">GCM10009654_02540</name>
</gene>
<organism evidence="4 5">
    <name type="scientific">Streptomyces hebeiensis</name>
    <dbReference type="NCBI Taxonomy" id="229486"/>
    <lineage>
        <taxon>Bacteria</taxon>
        <taxon>Bacillati</taxon>
        <taxon>Actinomycetota</taxon>
        <taxon>Actinomycetes</taxon>
        <taxon>Kitasatosporales</taxon>
        <taxon>Streptomycetaceae</taxon>
        <taxon>Streptomyces</taxon>
    </lineage>
</organism>
<evidence type="ECO:0000256" key="2">
    <source>
        <dbReference type="SAM" id="MobiDB-lite"/>
    </source>
</evidence>
<feature type="transmembrane region" description="Helical" evidence="3">
    <location>
        <begin position="111"/>
        <end position="135"/>
    </location>
</feature>
<comment type="caution">
    <text evidence="4">The sequence shown here is derived from an EMBL/GenBank/DDBJ whole genome shotgun (WGS) entry which is preliminary data.</text>
</comment>